<organism evidence="1 2">
    <name type="scientific">Punica granatum</name>
    <name type="common">Pomegranate</name>
    <dbReference type="NCBI Taxonomy" id="22663"/>
    <lineage>
        <taxon>Eukaryota</taxon>
        <taxon>Viridiplantae</taxon>
        <taxon>Streptophyta</taxon>
        <taxon>Embryophyta</taxon>
        <taxon>Tracheophyta</taxon>
        <taxon>Spermatophyta</taxon>
        <taxon>Magnoliopsida</taxon>
        <taxon>eudicotyledons</taxon>
        <taxon>Gunneridae</taxon>
        <taxon>Pentapetalae</taxon>
        <taxon>rosids</taxon>
        <taxon>malvids</taxon>
        <taxon>Myrtales</taxon>
        <taxon>Lythraceae</taxon>
        <taxon>Punica</taxon>
    </lineage>
</organism>
<sequence length="129" mass="14972">MTQQQRQELKLTGEEIGRPLLKVLLGVSRKPREFGGEEDCGEKNIMKKKYEGRGELGRGFISLKIGALEEKRDLSCSSSSWDEEREYTHISFSLHYEIYYYQYVPTDVLRFWADIDECCCLSIVFIDGS</sequence>
<protein>
    <submittedName>
        <fullName evidence="1">Uncharacterized protein</fullName>
    </submittedName>
</protein>
<reference evidence="1 2" key="1">
    <citation type="submission" date="2017-11" db="EMBL/GenBank/DDBJ databases">
        <title>De-novo sequencing of pomegranate (Punica granatum L.) genome.</title>
        <authorList>
            <person name="Akparov Z."/>
            <person name="Amiraslanov A."/>
            <person name="Hajiyeva S."/>
            <person name="Abbasov M."/>
            <person name="Kaur K."/>
            <person name="Hamwieh A."/>
            <person name="Solovyev V."/>
            <person name="Salamov A."/>
            <person name="Braich B."/>
            <person name="Kosarev P."/>
            <person name="Mahmoud A."/>
            <person name="Hajiyev E."/>
            <person name="Babayeva S."/>
            <person name="Izzatullayeva V."/>
            <person name="Mammadov A."/>
            <person name="Mammadov A."/>
            <person name="Sharifova S."/>
            <person name="Ojaghi J."/>
            <person name="Eynullazada K."/>
            <person name="Bayramov B."/>
            <person name="Abdulazimova A."/>
            <person name="Shahmuradov I."/>
        </authorList>
    </citation>
    <scope>NUCLEOTIDE SEQUENCE [LARGE SCALE GENOMIC DNA]</scope>
    <source>
        <strain evidence="2">cv. AG2017</strain>
        <tissue evidence="1">Leaf</tissue>
    </source>
</reference>
<dbReference type="AlphaFoldDB" id="A0A2I0KGT7"/>
<name>A0A2I0KGT7_PUNGR</name>
<proteinExistence type="predicted"/>
<accession>A0A2I0KGT7</accession>
<evidence type="ECO:0000313" key="1">
    <source>
        <dbReference type="EMBL" id="PKI67737.1"/>
    </source>
</evidence>
<keyword evidence="2" id="KW-1185">Reference proteome</keyword>
<gene>
    <name evidence="1" type="ORF">CRG98_011950</name>
</gene>
<comment type="caution">
    <text evidence="1">The sequence shown here is derived from an EMBL/GenBank/DDBJ whole genome shotgun (WGS) entry which is preliminary data.</text>
</comment>
<dbReference type="Proteomes" id="UP000233551">
    <property type="component" value="Unassembled WGS sequence"/>
</dbReference>
<dbReference type="EMBL" id="PGOL01000589">
    <property type="protein sequence ID" value="PKI67737.1"/>
    <property type="molecule type" value="Genomic_DNA"/>
</dbReference>
<evidence type="ECO:0000313" key="2">
    <source>
        <dbReference type="Proteomes" id="UP000233551"/>
    </source>
</evidence>